<comment type="caution">
    <text evidence="1">The sequence shown here is derived from an EMBL/GenBank/DDBJ whole genome shotgun (WGS) entry which is preliminary data.</text>
</comment>
<dbReference type="OrthoDB" id="3165860at2759"/>
<reference evidence="1" key="1">
    <citation type="submission" date="2019-10" db="EMBL/GenBank/DDBJ databases">
        <authorList>
            <consortium name="DOE Joint Genome Institute"/>
            <person name="Kuo A."/>
            <person name="Miyauchi S."/>
            <person name="Kiss E."/>
            <person name="Drula E."/>
            <person name="Kohler A."/>
            <person name="Sanchez-Garcia M."/>
            <person name="Andreopoulos B."/>
            <person name="Barry K.W."/>
            <person name="Bonito G."/>
            <person name="Buee M."/>
            <person name="Carver A."/>
            <person name="Chen C."/>
            <person name="Cichocki N."/>
            <person name="Clum A."/>
            <person name="Culley D."/>
            <person name="Crous P.W."/>
            <person name="Fauchery L."/>
            <person name="Girlanda M."/>
            <person name="Hayes R."/>
            <person name="Keri Z."/>
            <person name="LaButti K."/>
            <person name="Lipzen A."/>
            <person name="Lombard V."/>
            <person name="Magnuson J."/>
            <person name="Maillard F."/>
            <person name="Morin E."/>
            <person name="Murat C."/>
            <person name="Nolan M."/>
            <person name="Ohm R."/>
            <person name="Pangilinan J."/>
            <person name="Pereira M."/>
            <person name="Perotto S."/>
            <person name="Peter M."/>
            <person name="Riley R."/>
            <person name="Sitrit Y."/>
            <person name="Stielow B."/>
            <person name="Szollosi G."/>
            <person name="Zifcakova L."/>
            <person name="Stursova M."/>
            <person name="Spatafora J.W."/>
            <person name="Tedersoo L."/>
            <person name="Vaario L.-M."/>
            <person name="Yamada A."/>
            <person name="Yan M."/>
            <person name="Wang P."/>
            <person name="Xu J."/>
            <person name="Bruns T."/>
            <person name="Baldrian P."/>
            <person name="Vilgalys R."/>
            <person name="Henrissat B."/>
            <person name="Grigoriev I.V."/>
            <person name="Hibbett D."/>
            <person name="Nagy L.G."/>
            <person name="Martin F.M."/>
        </authorList>
    </citation>
    <scope>NUCLEOTIDE SEQUENCE</scope>
    <source>
        <strain evidence="1">Prilba</strain>
    </source>
</reference>
<evidence type="ECO:0000313" key="1">
    <source>
        <dbReference type="EMBL" id="KAF8477718.1"/>
    </source>
</evidence>
<dbReference type="EMBL" id="WHVB01000013">
    <property type="protein sequence ID" value="KAF8477718.1"/>
    <property type="molecule type" value="Genomic_DNA"/>
</dbReference>
<proteinExistence type="predicted"/>
<reference evidence="1" key="2">
    <citation type="journal article" date="2020" name="Nat. Commun.">
        <title>Large-scale genome sequencing of mycorrhizal fungi provides insights into the early evolution of symbiotic traits.</title>
        <authorList>
            <person name="Miyauchi S."/>
            <person name="Kiss E."/>
            <person name="Kuo A."/>
            <person name="Drula E."/>
            <person name="Kohler A."/>
            <person name="Sanchez-Garcia M."/>
            <person name="Morin E."/>
            <person name="Andreopoulos B."/>
            <person name="Barry K.W."/>
            <person name="Bonito G."/>
            <person name="Buee M."/>
            <person name="Carver A."/>
            <person name="Chen C."/>
            <person name="Cichocki N."/>
            <person name="Clum A."/>
            <person name="Culley D."/>
            <person name="Crous P.W."/>
            <person name="Fauchery L."/>
            <person name="Girlanda M."/>
            <person name="Hayes R.D."/>
            <person name="Keri Z."/>
            <person name="LaButti K."/>
            <person name="Lipzen A."/>
            <person name="Lombard V."/>
            <person name="Magnuson J."/>
            <person name="Maillard F."/>
            <person name="Murat C."/>
            <person name="Nolan M."/>
            <person name="Ohm R.A."/>
            <person name="Pangilinan J."/>
            <person name="Pereira M.F."/>
            <person name="Perotto S."/>
            <person name="Peter M."/>
            <person name="Pfister S."/>
            <person name="Riley R."/>
            <person name="Sitrit Y."/>
            <person name="Stielow J.B."/>
            <person name="Szollosi G."/>
            <person name="Zifcakova L."/>
            <person name="Stursova M."/>
            <person name="Spatafora J.W."/>
            <person name="Tedersoo L."/>
            <person name="Vaario L.M."/>
            <person name="Yamada A."/>
            <person name="Yan M."/>
            <person name="Wang P."/>
            <person name="Xu J."/>
            <person name="Bruns T."/>
            <person name="Baldrian P."/>
            <person name="Vilgalys R."/>
            <person name="Dunand C."/>
            <person name="Henrissat B."/>
            <person name="Grigoriev I.V."/>
            <person name="Hibbett D."/>
            <person name="Nagy L.G."/>
            <person name="Martin F.M."/>
        </authorList>
    </citation>
    <scope>NUCLEOTIDE SEQUENCE</scope>
    <source>
        <strain evidence="1">Prilba</strain>
    </source>
</reference>
<keyword evidence="2" id="KW-1185">Reference proteome</keyword>
<dbReference type="Proteomes" id="UP000759537">
    <property type="component" value="Unassembled WGS sequence"/>
</dbReference>
<gene>
    <name evidence="1" type="ORF">DFH94DRAFT_90168</name>
</gene>
<accession>A0A9P5MSN7</accession>
<protein>
    <submittedName>
        <fullName evidence="1">Uncharacterized protein</fullName>
    </submittedName>
</protein>
<evidence type="ECO:0000313" key="2">
    <source>
        <dbReference type="Proteomes" id="UP000759537"/>
    </source>
</evidence>
<organism evidence="1 2">
    <name type="scientific">Russula ochroleuca</name>
    <dbReference type="NCBI Taxonomy" id="152965"/>
    <lineage>
        <taxon>Eukaryota</taxon>
        <taxon>Fungi</taxon>
        <taxon>Dikarya</taxon>
        <taxon>Basidiomycota</taxon>
        <taxon>Agaricomycotina</taxon>
        <taxon>Agaricomycetes</taxon>
        <taxon>Russulales</taxon>
        <taxon>Russulaceae</taxon>
        <taxon>Russula</taxon>
    </lineage>
</organism>
<dbReference type="AlphaFoldDB" id="A0A9P5MSN7"/>
<name>A0A9P5MSN7_9AGAM</name>
<sequence>MSATSSSSPLLALPVDVLLVIRDVISSAPFTSIDPGLGLLAHLSLSQTCRRLHDIYTFSTRESEDQFWKRACAAAGYGRPMRREYPQTLPGATTLHDTPTPEVFTWKQIAHIVTAHNRVCEIRSCRNASCWPDDVDPRPATLAFHPLFYYLHFSAGAELDPAAVLHTTLPTHPDCRRKVYAPLCGHASASCAFVTSPPVRSITLLRPDSESMIASVRNPDGCTVLDVNRLLGDLLPRSLANMRTVLSHYQTLLDDYRTPSGSFRDMMCSAPHRGFLEDHRSVSSR</sequence>